<gene>
    <name evidence="2" type="ORF">CENDO_09845</name>
</gene>
<dbReference type="KEGG" id="cee:CENDO_09845"/>
<keyword evidence="1" id="KW-1133">Transmembrane helix</keyword>
<protein>
    <recommendedName>
        <fullName evidence="4">DUF998 domain-containing protein</fullName>
    </recommendedName>
</protein>
<sequence>MTTTQPRDRLKRQARLSRVLMVLAGIFYASFITEALLGFPLDPTVSYLSEYTSQASPVRPLFVATDLASSALVFVGAVVLYRAARGARGVHAGARRWSWVQWIAAVGVVGSAAATVFDSFSPMRCAESLPHCPVAEELTRHDISSSLAGTFQAVLAVGAILWFIRRMRWVRGVEGARTGVVRAVAAAAGVLFIVTTAVLMYQIEIQRLFGLGQRVQTFLAAVLIGLSGFILSSPSRTAGGRAS</sequence>
<dbReference type="Pfam" id="PF06197">
    <property type="entry name" value="DUF998"/>
    <property type="match status" value="1"/>
</dbReference>
<dbReference type="OrthoDB" id="4410618at2"/>
<dbReference type="RefSeq" id="WP_136141839.1">
    <property type="nucleotide sequence ID" value="NZ_CP039247.1"/>
</dbReference>
<evidence type="ECO:0000313" key="3">
    <source>
        <dbReference type="Proteomes" id="UP000296352"/>
    </source>
</evidence>
<reference evidence="2 3" key="1">
    <citation type="submission" date="2019-04" db="EMBL/GenBank/DDBJ databases">
        <title>Corynebacterium endometrii sp. nov., isolated from the uterus of a cow with endometritis.</title>
        <authorList>
            <person name="Ballas P."/>
            <person name="Ruckert C."/>
            <person name="Wagener K."/>
            <person name="Drillich M."/>
            <person name="Kaempfer P."/>
            <person name="Busse H.-J."/>
            <person name="Ehling-Schulz M."/>
        </authorList>
    </citation>
    <scope>NUCLEOTIDE SEQUENCE [LARGE SCALE GENOMIC DNA]</scope>
    <source>
        <strain evidence="2 3">LMM-1653</strain>
    </source>
</reference>
<keyword evidence="1" id="KW-0812">Transmembrane</keyword>
<name>A0A4P7QHS8_9CORY</name>
<dbReference type="AlphaFoldDB" id="A0A4P7QHS8"/>
<dbReference type="EMBL" id="CP039247">
    <property type="protein sequence ID" value="QCB29223.1"/>
    <property type="molecule type" value="Genomic_DNA"/>
</dbReference>
<evidence type="ECO:0000256" key="1">
    <source>
        <dbReference type="SAM" id="Phobius"/>
    </source>
</evidence>
<proteinExistence type="predicted"/>
<feature type="transmembrane region" description="Helical" evidence="1">
    <location>
        <begin position="215"/>
        <end position="233"/>
    </location>
</feature>
<feature type="transmembrane region" description="Helical" evidence="1">
    <location>
        <begin position="143"/>
        <end position="164"/>
    </location>
</feature>
<dbReference type="InterPro" id="IPR009339">
    <property type="entry name" value="DUF998"/>
</dbReference>
<evidence type="ECO:0008006" key="4">
    <source>
        <dbReference type="Google" id="ProtNLM"/>
    </source>
</evidence>
<feature type="transmembrane region" description="Helical" evidence="1">
    <location>
        <begin position="184"/>
        <end position="203"/>
    </location>
</feature>
<feature type="transmembrane region" description="Helical" evidence="1">
    <location>
        <begin position="102"/>
        <end position="123"/>
    </location>
</feature>
<dbReference type="Proteomes" id="UP000296352">
    <property type="component" value="Chromosome"/>
</dbReference>
<feature type="transmembrane region" description="Helical" evidence="1">
    <location>
        <begin position="61"/>
        <end position="81"/>
    </location>
</feature>
<keyword evidence="1" id="KW-0472">Membrane</keyword>
<evidence type="ECO:0000313" key="2">
    <source>
        <dbReference type="EMBL" id="QCB29223.1"/>
    </source>
</evidence>
<feature type="transmembrane region" description="Helical" evidence="1">
    <location>
        <begin position="20"/>
        <end position="41"/>
    </location>
</feature>
<organism evidence="2 3">
    <name type="scientific">Corynebacterium endometrii</name>
    <dbReference type="NCBI Taxonomy" id="2488819"/>
    <lineage>
        <taxon>Bacteria</taxon>
        <taxon>Bacillati</taxon>
        <taxon>Actinomycetota</taxon>
        <taxon>Actinomycetes</taxon>
        <taxon>Mycobacteriales</taxon>
        <taxon>Corynebacteriaceae</taxon>
        <taxon>Corynebacterium</taxon>
    </lineage>
</organism>
<keyword evidence="3" id="KW-1185">Reference proteome</keyword>
<accession>A0A4P7QHS8</accession>